<feature type="chain" id="PRO_5046907463" evidence="1">
    <location>
        <begin position="18"/>
        <end position="137"/>
    </location>
</feature>
<sequence>MAVFVYCVFAGLQFLIAHKLVVRPNKLVVGFLCLLCEKRLLKEETEAHVFSREHVSKFLECFHPGSLNSCTVDTETLLDLAKQAAQVHPVSNVQKIDLDKPIWEPCTYKKAKRILSVANWRKGNGQCFPTIKPKWKL</sequence>
<evidence type="ECO:0000256" key="1">
    <source>
        <dbReference type="SAM" id="SignalP"/>
    </source>
</evidence>
<protein>
    <submittedName>
        <fullName evidence="2">Uncharacterized protein</fullName>
    </submittedName>
</protein>
<feature type="signal peptide" evidence="1">
    <location>
        <begin position="1"/>
        <end position="17"/>
    </location>
</feature>
<feature type="non-terminal residue" evidence="2">
    <location>
        <position position="137"/>
    </location>
</feature>
<dbReference type="EMBL" id="JAHRIM010085796">
    <property type="protein sequence ID" value="MEQ2276285.1"/>
    <property type="molecule type" value="Genomic_DNA"/>
</dbReference>
<comment type="caution">
    <text evidence="2">The sequence shown here is derived from an EMBL/GenBank/DDBJ whole genome shotgun (WGS) entry which is preliminary data.</text>
</comment>
<gene>
    <name evidence="2" type="ORF">XENORESO_017024</name>
</gene>
<proteinExistence type="predicted"/>
<organism evidence="2 3">
    <name type="scientific">Xenotaenia resolanae</name>
    <dbReference type="NCBI Taxonomy" id="208358"/>
    <lineage>
        <taxon>Eukaryota</taxon>
        <taxon>Metazoa</taxon>
        <taxon>Chordata</taxon>
        <taxon>Craniata</taxon>
        <taxon>Vertebrata</taxon>
        <taxon>Euteleostomi</taxon>
        <taxon>Actinopterygii</taxon>
        <taxon>Neopterygii</taxon>
        <taxon>Teleostei</taxon>
        <taxon>Neoteleostei</taxon>
        <taxon>Acanthomorphata</taxon>
        <taxon>Ovalentaria</taxon>
        <taxon>Atherinomorphae</taxon>
        <taxon>Cyprinodontiformes</taxon>
        <taxon>Goodeidae</taxon>
        <taxon>Xenotaenia</taxon>
    </lineage>
</organism>
<accession>A0ABV0X3A6</accession>
<reference evidence="2 3" key="1">
    <citation type="submission" date="2021-06" db="EMBL/GenBank/DDBJ databases">
        <authorList>
            <person name="Palmer J.M."/>
        </authorList>
    </citation>
    <scope>NUCLEOTIDE SEQUENCE [LARGE SCALE GENOMIC DNA]</scope>
    <source>
        <strain evidence="2 3">XR_2019</strain>
        <tissue evidence="2">Muscle</tissue>
    </source>
</reference>
<keyword evidence="3" id="KW-1185">Reference proteome</keyword>
<evidence type="ECO:0000313" key="3">
    <source>
        <dbReference type="Proteomes" id="UP001444071"/>
    </source>
</evidence>
<dbReference type="Proteomes" id="UP001444071">
    <property type="component" value="Unassembled WGS sequence"/>
</dbReference>
<name>A0ABV0X3A6_9TELE</name>
<keyword evidence="1" id="KW-0732">Signal</keyword>
<evidence type="ECO:0000313" key="2">
    <source>
        <dbReference type="EMBL" id="MEQ2276285.1"/>
    </source>
</evidence>